<dbReference type="InterPro" id="IPR016187">
    <property type="entry name" value="CTDL_fold"/>
</dbReference>
<dbReference type="SUPFAM" id="SSF56436">
    <property type="entry name" value="C-type lectin-like"/>
    <property type="match status" value="1"/>
</dbReference>
<organism evidence="2 3">
    <name type="scientific">Aureibaculum marinum</name>
    <dbReference type="NCBI Taxonomy" id="2487930"/>
    <lineage>
        <taxon>Bacteria</taxon>
        <taxon>Pseudomonadati</taxon>
        <taxon>Bacteroidota</taxon>
        <taxon>Flavobacteriia</taxon>
        <taxon>Flavobacteriales</taxon>
        <taxon>Flavobacteriaceae</taxon>
        <taxon>Aureibaculum</taxon>
    </lineage>
</organism>
<dbReference type="NCBIfam" id="TIGR04131">
    <property type="entry name" value="Bac_Flav_CTERM"/>
    <property type="match status" value="1"/>
</dbReference>
<dbReference type="Pfam" id="PF13585">
    <property type="entry name" value="CHU_C"/>
    <property type="match status" value="1"/>
</dbReference>
<dbReference type="Proteomes" id="UP000270856">
    <property type="component" value="Unassembled WGS sequence"/>
</dbReference>
<dbReference type="InterPro" id="IPR044023">
    <property type="entry name" value="Ig_7"/>
</dbReference>
<gene>
    <name evidence="2" type="ORF">EGM88_09770</name>
</gene>
<evidence type="ECO:0000259" key="1">
    <source>
        <dbReference type="PROSITE" id="PS50041"/>
    </source>
</evidence>
<dbReference type="Pfam" id="PF19081">
    <property type="entry name" value="Ig_7"/>
    <property type="match status" value="1"/>
</dbReference>
<evidence type="ECO:0000313" key="2">
    <source>
        <dbReference type="EMBL" id="RPD96640.1"/>
    </source>
</evidence>
<dbReference type="AlphaFoldDB" id="A0A3N4NWS3"/>
<protein>
    <submittedName>
        <fullName evidence="2">Lectin</fullName>
    </submittedName>
</protein>
<dbReference type="InterPro" id="IPR016186">
    <property type="entry name" value="C-type_lectin-like/link_sf"/>
</dbReference>
<dbReference type="InterPro" id="IPR001304">
    <property type="entry name" value="C-type_lectin-like"/>
</dbReference>
<accession>A0A3N4NWS3</accession>
<dbReference type="EMBL" id="RPFJ01000011">
    <property type="protein sequence ID" value="RPD96640.1"/>
    <property type="molecule type" value="Genomic_DNA"/>
</dbReference>
<evidence type="ECO:0000313" key="3">
    <source>
        <dbReference type="Proteomes" id="UP000270856"/>
    </source>
</evidence>
<keyword evidence="3" id="KW-1185">Reference proteome</keyword>
<dbReference type="InterPro" id="IPR013783">
    <property type="entry name" value="Ig-like_fold"/>
</dbReference>
<reference evidence="2 3" key="1">
    <citation type="submission" date="2018-11" db="EMBL/GenBank/DDBJ databases">
        <title>Aureibaculum marinum gen. nov., sp. nov., a member of the family Flavobacteriaceae isolated from the Bohai Sea.</title>
        <authorList>
            <person name="Ji X."/>
        </authorList>
    </citation>
    <scope>NUCLEOTIDE SEQUENCE [LARGE SCALE GENOMIC DNA]</scope>
    <source>
        <strain evidence="2 3">BH-SD17</strain>
    </source>
</reference>
<dbReference type="Gene3D" id="2.60.40.10">
    <property type="entry name" value="Immunoglobulins"/>
    <property type="match status" value="1"/>
</dbReference>
<feature type="domain" description="C-type lectin" evidence="1">
    <location>
        <begin position="109"/>
        <end position="232"/>
    </location>
</feature>
<name>A0A3N4NWS3_9FLAO</name>
<dbReference type="PROSITE" id="PS50041">
    <property type="entry name" value="C_TYPE_LECTIN_2"/>
    <property type="match status" value="1"/>
</dbReference>
<sequence length="796" mass="87490">MSEVNIVTDFNIIDTENTTIKALYIQISEGYSNGEDLLKLNNPSNHPNISATWSAIEGKLTLKSTTNSEVSYTDLIAAVKDVVFTNNSATVSGYKSFSFTIGSANYLPSTGHYYEYVSDVGITWKEAKVAAESRTYYGLQGYLVTITSTEEAKLAGEQAKGTGWIGGSDAEKEGNWKWETGPEKGTYFWYGSASGSSPTYAFWNTGEPNNLDDEDYAHITAPGVGISGSWNDLSNTGAANGDFQPKGYIVEYGGMPEDPIVNISASTTMYIPGITSTTKATRCGQGEITLTATSNVGNVVWHDSPTGGSILFTGNQFNTSITTTTTYYASVIVVGCKESPRIPVEATLKELPDIDPVFNFKNCDVDGVADGYTVFNLNEATPFITKGNDELNTTYHLSIADAENNNTSISNPNSFNSKTATTVYARVENLNGCFLISTVNLNVSTTSFPEKFTYNLATCDNLEANDGIASFDLTKASDQLLNQFPSNQNLKVYYYKTLNDAQLKKNDITNQTDYINKTPYTESLYIRVENTDDGACYGIGPSLLLTVNPRPEFEVVSETALCLNIGSVTLETFNALDDYSYEWKNENNEIISTEPTATVNSKGIYTVIATSNLNCTSSSKTITVKYSDLANITLNNIQIHDDSENNTITINSESIGIGDYEFSLDDEYGIYQTDPLFENVSAGIHTLYIREQNNCGIVAIEISVIGFPKFFTPNNDGYNDTWQIKGINKNSFQLSTIYIYDRFGKLLTKLDTTDGGWDGTYNGKPMPSNDYWFKVQLIDKNGTVRNKKGHFSLIRR</sequence>
<dbReference type="CDD" id="cd03603">
    <property type="entry name" value="CLECT_VCBS"/>
    <property type="match status" value="1"/>
</dbReference>
<dbReference type="InterPro" id="IPR034007">
    <property type="entry name" value="CTLD_bac"/>
</dbReference>
<dbReference type="InterPro" id="IPR026341">
    <property type="entry name" value="T9SS_type_B"/>
</dbReference>
<proteinExistence type="predicted"/>
<comment type="caution">
    <text evidence="2">The sequence shown here is derived from an EMBL/GenBank/DDBJ whole genome shotgun (WGS) entry which is preliminary data.</text>
</comment>
<dbReference type="Gene3D" id="3.10.100.10">
    <property type="entry name" value="Mannose-Binding Protein A, subunit A"/>
    <property type="match status" value="1"/>
</dbReference>